<feature type="transmembrane region" description="Helical" evidence="1">
    <location>
        <begin position="94"/>
        <end position="121"/>
    </location>
</feature>
<gene>
    <name evidence="3" type="ORF">ATL17_2658</name>
</gene>
<feature type="transmembrane region" description="Helical" evidence="1">
    <location>
        <begin position="171"/>
        <end position="198"/>
    </location>
</feature>
<keyword evidence="1" id="KW-0812">Transmembrane</keyword>
<feature type="transmembrane region" description="Helical" evidence="1">
    <location>
        <begin position="210"/>
        <end position="231"/>
    </location>
</feature>
<evidence type="ECO:0000313" key="4">
    <source>
        <dbReference type="Proteomes" id="UP000295391"/>
    </source>
</evidence>
<feature type="domain" description="VTT" evidence="2">
    <location>
        <begin position="75"/>
        <end position="196"/>
    </location>
</feature>
<dbReference type="GO" id="GO:0005886">
    <property type="term" value="C:plasma membrane"/>
    <property type="evidence" value="ECO:0007669"/>
    <property type="project" value="TreeGrafter"/>
</dbReference>
<keyword evidence="1" id="KW-0472">Membrane</keyword>
<accession>A0A4R6VIU5</accession>
<dbReference type="PANTHER" id="PTHR42709">
    <property type="entry name" value="ALKALINE PHOSPHATASE LIKE PROTEIN"/>
    <property type="match status" value="1"/>
</dbReference>
<sequence length="232" mass="26105">MRNIVKFRPRQSLIDTNLKLFTSKPTFYPVSRAKFKDVRVIRKLYDWVLALGASKDAPKALGAISFAESSFFPIPPDIMLIPMVLAKRESAWRFALICTITSVLGGLFGYLIGAFLLEAVAQPILEFYGYWHKFETFQEAFNEWGLLIVFVFGLTPFPYKVITIASGATGLNLPIFILSSIVARGLRFFIVAGLLYFFGPPIKDFIEKRLGLMFFLGCALLVGGFIAVKFLF</sequence>
<keyword evidence="4" id="KW-1185">Reference proteome</keyword>
<organism evidence="3 4">
    <name type="scientific">Maritalea mobilis</name>
    <dbReference type="NCBI Taxonomy" id="483324"/>
    <lineage>
        <taxon>Bacteria</taxon>
        <taxon>Pseudomonadati</taxon>
        <taxon>Pseudomonadota</taxon>
        <taxon>Alphaproteobacteria</taxon>
        <taxon>Hyphomicrobiales</taxon>
        <taxon>Devosiaceae</taxon>
        <taxon>Maritalea</taxon>
    </lineage>
</organism>
<dbReference type="PANTHER" id="PTHR42709:SF11">
    <property type="entry name" value="DEDA FAMILY PROTEIN"/>
    <property type="match status" value="1"/>
</dbReference>
<keyword evidence="1" id="KW-1133">Transmembrane helix</keyword>
<evidence type="ECO:0000313" key="3">
    <source>
        <dbReference type="EMBL" id="TDQ61559.1"/>
    </source>
</evidence>
<name>A0A4R6VIU5_9HYPH</name>
<dbReference type="Pfam" id="PF09335">
    <property type="entry name" value="VTT_dom"/>
    <property type="match status" value="1"/>
</dbReference>
<dbReference type="EMBL" id="SNYR01000003">
    <property type="protein sequence ID" value="TDQ61559.1"/>
    <property type="molecule type" value="Genomic_DNA"/>
</dbReference>
<protein>
    <submittedName>
        <fullName evidence="3">Membrane protein YqaA with SNARE-associated domain</fullName>
    </submittedName>
</protein>
<comment type="caution">
    <text evidence="3">The sequence shown here is derived from an EMBL/GenBank/DDBJ whole genome shotgun (WGS) entry which is preliminary data.</text>
</comment>
<evidence type="ECO:0000259" key="2">
    <source>
        <dbReference type="Pfam" id="PF09335"/>
    </source>
</evidence>
<dbReference type="Proteomes" id="UP000295391">
    <property type="component" value="Unassembled WGS sequence"/>
</dbReference>
<reference evidence="3 4" key="1">
    <citation type="submission" date="2019-03" db="EMBL/GenBank/DDBJ databases">
        <title>Genomic Encyclopedia of Type Strains, Phase III (KMG-III): the genomes of soil and plant-associated and newly described type strains.</title>
        <authorList>
            <person name="Whitman W."/>
        </authorList>
    </citation>
    <scope>NUCLEOTIDE SEQUENCE [LARGE SCALE GENOMIC DNA]</scope>
    <source>
        <strain evidence="3 4">CGMCC 1.7002</strain>
    </source>
</reference>
<dbReference type="InterPro" id="IPR051311">
    <property type="entry name" value="DedA_domain"/>
</dbReference>
<evidence type="ECO:0000256" key="1">
    <source>
        <dbReference type="SAM" id="Phobius"/>
    </source>
</evidence>
<dbReference type="AlphaFoldDB" id="A0A4R6VIU5"/>
<proteinExistence type="predicted"/>
<dbReference type="InterPro" id="IPR032816">
    <property type="entry name" value="VTT_dom"/>
</dbReference>
<feature type="transmembrane region" description="Helical" evidence="1">
    <location>
        <begin position="141"/>
        <end position="159"/>
    </location>
</feature>